<feature type="signal peptide" evidence="2">
    <location>
        <begin position="1"/>
        <end position="19"/>
    </location>
</feature>
<protein>
    <submittedName>
        <fullName evidence="3">Putative secreted protein (Por secretion system target)</fullName>
    </submittedName>
</protein>
<dbReference type="RefSeq" id="WP_133946418.1">
    <property type="nucleotide sequence ID" value="NZ_SOEO01000003.1"/>
</dbReference>
<comment type="caution">
    <text evidence="3">The sequence shown here is derived from an EMBL/GenBank/DDBJ whole genome shotgun (WGS) entry which is preliminary data.</text>
</comment>
<dbReference type="SUPFAM" id="SSF82171">
    <property type="entry name" value="DPP6 N-terminal domain-like"/>
    <property type="match status" value="1"/>
</dbReference>
<gene>
    <name evidence="3" type="ORF">B0I22_3338</name>
</gene>
<accession>A0A4R8I4M0</accession>
<sequence length="261" mass="27502">MKKLLFSLMIAGVSAVTFNAQNKSWDFKNFTAGVITADYTTADGLSFVRGGSDLTIATNNLGSFVDGFVPVQRLAFGGNSYSGSTNPAEGTTAMPTRRYVKFDVPGPGVVKLWGRGGNSGRSLIISEADGKVLKSHTYATNGSTDLPTIEYSYAGGAGTLLVSTGSGDNSLYKIEYIDAATMAVGDVKSSVKANAFSSGNRIYVSNLESKNTNISVYNANGSLVKSLKSSSDTNFEINTKGLYIVNLKSEAGEKSVKVLIK</sequence>
<dbReference type="AlphaFoldDB" id="A0A4R8I4M0"/>
<dbReference type="Proteomes" id="UP000295313">
    <property type="component" value="Unassembled WGS sequence"/>
</dbReference>
<organism evidence="3 4">
    <name type="scientific">Epilithonimonas xixisoli</name>
    <dbReference type="NCBI Taxonomy" id="1476462"/>
    <lineage>
        <taxon>Bacteria</taxon>
        <taxon>Pseudomonadati</taxon>
        <taxon>Bacteroidota</taxon>
        <taxon>Flavobacteriia</taxon>
        <taxon>Flavobacteriales</taxon>
        <taxon>Weeksellaceae</taxon>
        <taxon>Chryseobacterium group</taxon>
        <taxon>Epilithonimonas</taxon>
    </lineage>
</organism>
<proteinExistence type="predicted"/>
<evidence type="ECO:0000256" key="2">
    <source>
        <dbReference type="SAM" id="SignalP"/>
    </source>
</evidence>
<dbReference type="OrthoDB" id="1425128at2"/>
<keyword evidence="4" id="KW-1185">Reference proteome</keyword>
<dbReference type="NCBIfam" id="TIGR04183">
    <property type="entry name" value="Por_Secre_tail"/>
    <property type="match status" value="1"/>
</dbReference>
<evidence type="ECO:0000313" key="3">
    <source>
        <dbReference type="EMBL" id="TDX83258.1"/>
    </source>
</evidence>
<keyword evidence="1 2" id="KW-0732">Signal</keyword>
<feature type="chain" id="PRO_5020505243" evidence="2">
    <location>
        <begin position="20"/>
        <end position="261"/>
    </location>
</feature>
<dbReference type="EMBL" id="SOEO01000003">
    <property type="protein sequence ID" value="TDX83258.1"/>
    <property type="molecule type" value="Genomic_DNA"/>
</dbReference>
<dbReference type="InterPro" id="IPR026444">
    <property type="entry name" value="Secre_tail"/>
</dbReference>
<name>A0A4R8I4M0_9FLAO</name>
<evidence type="ECO:0000313" key="4">
    <source>
        <dbReference type="Proteomes" id="UP000295313"/>
    </source>
</evidence>
<reference evidence="3 4" key="1">
    <citation type="submission" date="2019-03" db="EMBL/GenBank/DDBJ databases">
        <title>Genomic Encyclopedia of Type Strains, Phase III (KMG-III): the genomes of soil and plant-associated and newly described type strains.</title>
        <authorList>
            <person name="Whitman W."/>
        </authorList>
    </citation>
    <scope>NUCLEOTIDE SEQUENCE [LARGE SCALE GENOMIC DNA]</scope>
    <source>
        <strain evidence="3 4">CGMCC 1.12802</strain>
    </source>
</reference>
<evidence type="ECO:0000256" key="1">
    <source>
        <dbReference type="ARBA" id="ARBA00022729"/>
    </source>
</evidence>